<dbReference type="VEuPathDB" id="FungiDB:VP01_1120g4"/>
<protein>
    <submittedName>
        <fullName evidence="2">Uncharacterized protein</fullName>
    </submittedName>
</protein>
<dbReference type="OrthoDB" id="2506366at2759"/>
<feature type="region of interest" description="Disordered" evidence="1">
    <location>
        <begin position="414"/>
        <end position="460"/>
    </location>
</feature>
<feature type="compositionally biased region" description="Basic and acidic residues" evidence="1">
    <location>
        <begin position="1"/>
        <end position="27"/>
    </location>
</feature>
<dbReference type="EMBL" id="LAVV01001344">
    <property type="protein sequence ID" value="KNZ63609.1"/>
    <property type="molecule type" value="Genomic_DNA"/>
</dbReference>
<dbReference type="Gene3D" id="2.40.70.10">
    <property type="entry name" value="Acid Proteases"/>
    <property type="match status" value="1"/>
</dbReference>
<reference evidence="2 3" key="1">
    <citation type="submission" date="2015-08" db="EMBL/GenBank/DDBJ databases">
        <title>Next Generation Sequencing and Analysis of the Genome of Puccinia sorghi L Schw, the Causal Agent of Maize Common Rust.</title>
        <authorList>
            <person name="Rochi L."/>
            <person name="Burguener G."/>
            <person name="Darino M."/>
            <person name="Turjanski A."/>
            <person name="Kreff E."/>
            <person name="Dieguez M.J."/>
            <person name="Sacco F."/>
        </authorList>
    </citation>
    <scope>NUCLEOTIDE SEQUENCE [LARGE SCALE GENOMIC DNA]</scope>
    <source>
        <strain evidence="2 3">RO10H11247</strain>
    </source>
</reference>
<comment type="caution">
    <text evidence="2">The sequence shown here is derived from an EMBL/GenBank/DDBJ whole genome shotgun (WGS) entry which is preliminary data.</text>
</comment>
<dbReference type="InterPro" id="IPR021109">
    <property type="entry name" value="Peptidase_aspartic_dom_sf"/>
</dbReference>
<evidence type="ECO:0000313" key="2">
    <source>
        <dbReference type="EMBL" id="KNZ63609.1"/>
    </source>
</evidence>
<dbReference type="AlphaFoldDB" id="A0A0L6VSE1"/>
<evidence type="ECO:0000256" key="1">
    <source>
        <dbReference type="SAM" id="MobiDB-lite"/>
    </source>
</evidence>
<evidence type="ECO:0000313" key="3">
    <source>
        <dbReference type="Proteomes" id="UP000037035"/>
    </source>
</evidence>
<proteinExistence type="predicted"/>
<sequence>MDSNHQDHSAIIQEQKEKISRVEESSKSPRNIPLPETQAQQQGTFWFATSTPQTRRTVGLDTTIWGIEDSLMDTPVPTPESSQFKQKEEIKLPDERKGIMLDTRKVNLHFDGSEVEIFIKHVEKVASMHGAGGQDVALQLPFMTKDRKISKAIENMEGNETSDWELLKKDLICKWGCVTPLRRDDGNSIPNLISKYTEKGGIQTKEDYGTFISDLEEILAYLKKMGYKNVNADSGNRLWNTILTEMQWDVVKELVHKKLRLTKDGKGLIPKLDKLKKYVEASLSILALGSAEARKDAKPKIVEIESTGKLTQLQEEINKLRTELNMTGLGSSPMGTGTYQRPQIQCYYCKEAAHTVIFFPHLTADLDKKLLFKQGPNYYYPNQEPIPSDATPSMQMPTTSLISTNRWEMWSPSEMHYGEDDEDNDVGFGLRRSQRLGNKGKEKEKAEDTTSKSRSSSSRMWQRREGLVILERGLKEIPMMKVAMKAGIWRKPRTQGKNLKITLKNNYWGGGLMKKILKQSFTLTLEELLLIAPKFIQELQNFSTEECHQSPGKSLMYACPLGFVNLNINRMNVRELDHNSRAELNIMPEEVALRLKLPTREIKMNITGIGCFSSPVVGLAEGISFNIDNNNMKAENFFIFWGKVYTVLGQPFLADHKVHLELSQSRGEILSYELWDGGRLCIICSPKVPGWETAPQCWLIEKYSHSIQLGEYMDHEE</sequence>
<feature type="compositionally biased region" description="Basic and acidic residues" evidence="1">
    <location>
        <begin position="439"/>
        <end position="451"/>
    </location>
</feature>
<organism evidence="2 3">
    <name type="scientific">Puccinia sorghi</name>
    <dbReference type="NCBI Taxonomy" id="27349"/>
    <lineage>
        <taxon>Eukaryota</taxon>
        <taxon>Fungi</taxon>
        <taxon>Dikarya</taxon>
        <taxon>Basidiomycota</taxon>
        <taxon>Pucciniomycotina</taxon>
        <taxon>Pucciniomycetes</taxon>
        <taxon>Pucciniales</taxon>
        <taxon>Pucciniaceae</taxon>
        <taxon>Puccinia</taxon>
    </lineage>
</organism>
<dbReference type="Proteomes" id="UP000037035">
    <property type="component" value="Unassembled WGS sequence"/>
</dbReference>
<gene>
    <name evidence="2" type="ORF">VP01_1120g4</name>
</gene>
<feature type="region of interest" description="Disordered" evidence="1">
    <location>
        <begin position="1"/>
        <end position="40"/>
    </location>
</feature>
<accession>A0A0L6VSE1</accession>
<name>A0A0L6VSE1_9BASI</name>
<keyword evidence="3" id="KW-1185">Reference proteome</keyword>